<name>A0A4S8LA64_DENBC</name>
<keyword evidence="2" id="KW-1185">Reference proteome</keyword>
<accession>A0A4S8LA64</accession>
<gene>
    <name evidence="1" type="ORF">K435DRAFT_806122</name>
</gene>
<protein>
    <submittedName>
        <fullName evidence="1">Uncharacterized protein</fullName>
    </submittedName>
</protein>
<proteinExistence type="predicted"/>
<dbReference type="OrthoDB" id="3236341at2759"/>
<organism evidence="1 2">
    <name type="scientific">Dendrothele bispora (strain CBS 962.96)</name>
    <dbReference type="NCBI Taxonomy" id="1314807"/>
    <lineage>
        <taxon>Eukaryota</taxon>
        <taxon>Fungi</taxon>
        <taxon>Dikarya</taxon>
        <taxon>Basidiomycota</taxon>
        <taxon>Agaricomycotina</taxon>
        <taxon>Agaricomycetes</taxon>
        <taxon>Agaricomycetidae</taxon>
        <taxon>Agaricales</taxon>
        <taxon>Agaricales incertae sedis</taxon>
        <taxon>Dendrothele</taxon>
    </lineage>
</organism>
<evidence type="ECO:0000313" key="1">
    <source>
        <dbReference type="EMBL" id="THU85168.1"/>
    </source>
</evidence>
<dbReference type="Proteomes" id="UP000297245">
    <property type="component" value="Unassembled WGS sequence"/>
</dbReference>
<sequence length="277" mass="31460">MRLQYQITSGDDFWDELDNQLIKIYNAANNNALSIRGAFEKILDCDRENHGPREIFEIPELDMSCRIILSSKIPICKLGVPIKFTSRSSQKVAIGMHIEGNSIIVSGGLSSHNLMMGPAGLQLPEVWQCRLVLCQDTTCLGLPSHQVWSTADSIHIQPARWDKKRGHLIPGRFDIVLVQVRDEDSLDITQYTRVAQVRIVFTLPEKSVDRLFDGIPQNKRPKHLAYVEWFTPFTDEPDENHGLDGLPIETGRVVQFWRISNGIEAFVISQNNDILEQ</sequence>
<dbReference type="EMBL" id="ML179562">
    <property type="protein sequence ID" value="THU85168.1"/>
    <property type="molecule type" value="Genomic_DNA"/>
</dbReference>
<dbReference type="AlphaFoldDB" id="A0A4S8LA64"/>
<reference evidence="1 2" key="1">
    <citation type="journal article" date="2019" name="Nat. Ecol. Evol.">
        <title>Megaphylogeny resolves global patterns of mushroom evolution.</title>
        <authorList>
            <person name="Varga T."/>
            <person name="Krizsan K."/>
            <person name="Foldi C."/>
            <person name="Dima B."/>
            <person name="Sanchez-Garcia M."/>
            <person name="Sanchez-Ramirez S."/>
            <person name="Szollosi G.J."/>
            <person name="Szarkandi J.G."/>
            <person name="Papp V."/>
            <person name="Albert L."/>
            <person name="Andreopoulos W."/>
            <person name="Angelini C."/>
            <person name="Antonin V."/>
            <person name="Barry K.W."/>
            <person name="Bougher N.L."/>
            <person name="Buchanan P."/>
            <person name="Buyck B."/>
            <person name="Bense V."/>
            <person name="Catcheside P."/>
            <person name="Chovatia M."/>
            <person name="Cooper J."/>
            <person name="Damon W."/>
            <person name="Desjardin D."/>
            <person name="Finy P."/>
            <person name="Geml J."/>
            <person name="Haridas S."/>
            <person name="Hughes K."/>
            <person name="Justo A."/>
            <person name="Karasinski D."/>
            <person name="Kautmanova I."/>
            <person name="Kiss B."/>
            <person name="Kocsube S."/>
            <person name="Kotiranta H."/>
            <person name="LaButti K.M."/>
            <person name="Lechner B.E."/>
            <person name="Liimatainen K."/>
            <person name="Lipzen A."/>
            <person name="Lukacs Z."/>
            <person name="Mihaltcheva S."/>
            <person name="Morgado L.N."/>
            <person name="Niskanen T."/>
            <person name="Noordeloos M.E."/>
            <person name="Ohm R.A."/>
            <person name="Ortiz-Santana B."/>
            <person name="Ovrebo C."/>
            <person name="Racz N."/>
            <person name="Riley R."/>
            <person name="Savchenko A."/>
            <person name="Shiryaev A."/>
            <person name="Soop K."/>
            <person name="Spirin V."/>
            <person name="Szebenyi C."/>
            <person name="Tomsovsky M."/>
            <person name="Tulloss R.E."/>
            <person name="Uehling J."/>
            <person name="Grigoriev I.V."/>
            <person name="Vagvolgyi C."/>
            <person name="Papp T."/>
            <person name="Martin F.M."/>
            <person name="Miettinen O."/>
            <person name="Hibbett D.S."/>
            <person name="Nagy L.G."/>
        </authorList>
    </citation>
    <scope>NUCLEOTIDE SEQUENCE [LARGE SCALE GENOMIC DNA]</scope>
    <source>
        <strain evidence="1 2">CBS 962.96</strain>
    </source>
</reference>
<evidence type="ECO:0000313" key="2">
    <source>
        <dbReference type="Proteomes" id="UP000297245"/>
    </source>
</evidence>